<proteinExistence type="predicted"/>
<comment type="caution">
    <text evidence="1">The sequence shown here is derived from an EMBL/GenBank/DDBJ whole genome shotgun (WGS) entry which is preliminary data.</text>
</comment>
<protein>
    <submittedName>
        <fullName evidence="1">Uncharacterized protein</fullName>
    </submittedName>
</protein>
<gene>
    <name evidence="1" type="ORF">LCGC14_1671930</name>
</gene>
<dbReference type="AlphaFoldDB" id="A0A0F9K6W0"/>
<reference evidence="1" key="1">
    <citation type="journal article" date="2015" name="Nature">
        <title>Complex archaea that bridge the gap between prokaryotes and eukaryotes.</title>
        <authorList>
            <person name="Spang A."/>
            <person name="Saw J.H."/>
            <person name="Jorgensen S.L."/>
            <person name="Zaremba-Niedzwiedzka K."/>
            <person name="Martijn J."/>
            <person name="Lind A.E."/>
            <person name="van Eijk R."/>
            <person name="Schleper C."/>
            <person name="Guy L."/>
            <person name="Ettema T.J."/>
        </authorList>
    </citation>
    <scope>NUCLEOTIDE SEQUENCE</scope>
</reference>
<sequence length="83" mass="9463">MKIELVEWVDSRAILAEWMDAVEVASTTMDTLLTVGFVASENDERIILVSGHDPHMERYCGGLLIPKSAIVKRQRLAHREEKR</sequence>
<dbReference type="EMBL" id="LAZR01014362">
    <property type="protein sequence ID" value="KKM17823.1"/>
    <property type="molecule type" value="Genomic_DNA"/>
</dbReference>
<organism evidence="1">
    <name type="scientific">marine sediment metagenome</name>
    <dbReference type="NCBI Taxonomy" id="412755"/>
    <lineage>
        <taxon>unclassified sequences</taxon>
        <taxon>metagenomes</taxon>
        <taxon>ecological metagenomes</taxon>
    </lineage>
</organism>
<accession>A0A0F9K6W0</accession>
<name>A0A0F9K6W0_9ZZZZ</name>
<evidence type="ECO:0000313" key="1">
    <source>
        <dbReference type="EMBL" id="KKM17823.1"/>
    </source>
</evidence>